<keyword evidence="2" id="KW-0238">DNA-binding</keyword>
<dbReference type="Pfam" id="PF02311">
    <property type="entry name" value="AraC_binding"/>
    <property type="match status" value="1"/>
</dbReference>
<dbReference type="InterPro" id="IPR018060">
    <property type="entry name" value="HTH_AraC"/>
</dbReference>
<dbReference type="InterPro" id="IPR037923">
    <property type="entry name" value="HTH-like"/>
</dbReference>
<dbReference type="SUPFAM" id="SSF46689">
    <property type="entry name" value="Homeodomain-like"/>
    <property type="match status" value="2"/>
</dbReference>
<dbReference type="PRINTS" id="PR00032">
    <property type="entry name" value="HTHARAC"/>
</dbReference>
<dbReference type="PROSITE" id="PS00041">
    <property type="entry name" value="HTH_ARAC_FAMILY_1"/>
    <property type="match status" value="1"/>
</dbReference>
<dbReference type="Gene3D" id="2.60.120.10">
    <property type="entry name" value="Jelly Rolls"/>
    <property type="match status" value="1"/>
</dbReference>
<sequence>MSATRLLPDSARYWRTPLLPGADLLTATYRDHTFAPHWHDAYTIPVILEGAERYTCRGSGHVAETGTVPVINPGEVHTGSRATDEGWCYRVSYVPVDYIRALASAIAGRPQDAPWFPSDVIRDADLAARLALAHRMMEAGSECMPAVHPHEQPAADAPAAAAARVYDPLAAETAMLDALSTLIARHADARLQPAVLAADEPRVDAMRERLAADLSCTVTLDDVAQAAGLSPFHAARLFTRTIGMPPHAWRNQLRLQRALAPLRAGVSIADVAAASGFVDQSHFSRHFKRMFGVPPGRWQAR</sequence>
<proteinExistence type="predicted"/>
<feature type="domain" description="HTH araC/xylS-type" evidence="5">
    <location>
        <begin position="204"/>
        <end position="301"/>
    </location>
</feature>
<dbReference type="InterPro" id="IPR014710">
    <property type="entry name" value="RmlC-like_jellyroll"/>
</dbReference>
<dbReference type="GO" id="GO:0043565">
    <property type="term" value="F:sequence-specific DNA binding"/>
    <property type="evidence" value="ECO:0007669"/>
    <property type="project" value="InterPro"/>
</dbReference>
<dbReference type="SMART" id="SM00342">
    <property type="entry name" value="HTH_ARAC"/>
    <property type="match status" value="1"/>
</dbReference>
<reference evidence="6 7" key="1">
    <citation type="submission" date="2019-09" db="EMBL/GenBank/DDBJ databases">
        <authorList>
            <person name="Depoorter E."/>
        </authorList>
    </citation>
    <scope>NUCLEOTIDE SEQUENCE [LARGE SCALE GENOMIC DNA]</scope>
    <source>
        <strain evidence="6">LMG 24065</strain>
    </source>
</reference>
<dbReference type="GeneID" id="93028021"/>
<keyword evidence="1" id="KW-0805">Transcription regulation</keyword>
<dbReference type="InterPro" id="IPR003313">
    <property type="entry name" value="AraC-bd"/>
</dbReference>
<dbReference type="EMBL" id="CABVPN010000013">
    <property type="protein sequence ID" value="VWB62966.1"/>
    <property type="molecule type" value="Genomic_DNA"/>
</dbReference>
<accession>A0A6P2L1J3</accession>
<dbReference type="SUPFAM" id="SSF51215">
    <property type="entry name" value="Regulatory protein AraC"/>
    <property type="match status" value="1"/>
</dbReference>
<name>A0A6P2L1J3_9BURK</name>
<dbReference type="InterPro" id="IPR020449">
    <property type="entry name" value="Tscrpt_reg_AraC-type_HTH"/>
</dbReference>
<evidence type="ECO:0000259" key="5">
    <source>
        <dbReference type="PROSITE" id="PS01124"/>
    </source>
</evidence>
<keyword evidence="3" id="KW-0010">Activator</keyword>
<gene>
    <name evidence="6" type="ORF">BDI24065_02944</name>
</gene>
<dbReference type="Pfam" id="PF12833">
    <property type="entry name" value="HTH_18"/>
    <property type="match status" value="1"/>
</dbReference>
<organism evidence="6 7">
    <name type="scientific">Burkholderia diffusa</name>
    <dbReference type="NCBI Taxonomy" id="488732"/>
    <lineage>
        <taxon>Bacteria</taxon>
        <taxon>Pseudomonadati</taxon>
        <taxon>Pseudomonadota</taxon>
        <taxon>Betaproteobacteria</taxon>
        <taxon>Burkholderiales</taxon>
        <taxon>Burkholderiaceae</taxon>
        <taxon>Burkholderia</taxon>
        <taxon>Burkholderia cepacia complex</taxon>
    </lineage>
</organism>
<keyword evidence="7" id="KW-1185">Reference proteome</keyword>
<dbReference type="InterPro" id="IPR018062">
    <property type="entry name" value="HTH_AraC-typ_CS"/>
</dbReference>
<dbReference type="PANTHER" id="PTHR46796">
    <property type="entry name" value="HTH-TYPE TRANSCRIPTIONAL ACTIVATOR RHAS-RELATED"/>
    <property type="match status" value="1"/>
</dbReference>
<dbReference type="InterPro" id="IPR009057">
    <property type="entry name" value="Homeodomain-like_sf"/>
</dbReference>
<evidence type="ECO:0000256" key="4">
    <source>
        <dbReference type="ARBA" id="ARBA00023163"/>
    </source>
</evidence>
<evidence type="ECO:0000256" key="3">
    <source>
        <dbReference type="ARBA" id="ARBA00023159"/>
    </source>
</evidence>
<dbReference type="GO" id="GO:0003700">
    <property type="term" value="F:DNA-binding transcription factor activity"/>
    <property type="evidence" value="ECO:0007669"/>
    <property type="project" value="InterPro"/>
</dbReference>
<keyword evidence="4" id="KW-0804">Transcription</keyword>
<dbReference type="InterPro" id="IPR050204">
    <property type="entry name" value="AraC_XylS_family_regulators"/>
</dbReference>
<dbReference type="PROSITE" id="PS01124">
    <property type="entry name" value="HTH_ARAC_FAMILY_2"/>
    <property type="match status" value="1"/>
</dbReference>
<dbReference type="AlphaFoldDB" id="A0A6P2L1J3"/>
<evidence type="ECO:0000256" key="1">
    <source>
        <dbReference type="ARBA" id="ARBA00023015"/>
    </source>
</evidence>
<dbReference type="Gene3D" id="1.10.10.60">
    <property type="entry name" value="Homeodomain-like"/>
    <property type="match status" value="2"/>
</dbReference>
<evidence type="ECO:0000256" key="2">
    <source>
        <dbReference type="ARBA" id="ARBA00023125"/>
    </source>
</evidence>
<evidence type="ECO:0000313" key="6">
    <source>
        <dbReference type="EMBL" id="VWB62966.1"/>
    </source>
</evidence>
<dbReference type="Proteomes" id="UP000494125">
    <property type="component" value="Unassembled WGS sequence"/>
</dbReference>
<dbReference type="RefSeq" id="WP_151046997.1">
    <property type="nucleotide sequence ID" value="NZ_CABVPN010000013.1"/>
</dbReference>
<dbReference type="PANTHER" id="PTHR46796:SF2">
    <property type="entry name" value="TRANSCRIPTIONAL REGULATORY PROTEIN"/>
    <property type="match status" value="1"/>
</dbReference>
<evidence type="ECO:0000313" key="7">
    <source>
        <dbReference type="Proteomes" id="UP000494125"/>
    </source>
</evidence>
<protein>
    <submittedName>
        <fullName evidence="6">AraC family transcriptional regulator</fullName>
    </submittedName>
</protein>